<organism evidence="2 3">
    <name type="scientific">Hymenoscyphus fraxineus</name>
    <dbReference type="NCBI Taxonomy" id="746836"/>
    <lineage>
        <taxon>Eukaryota</taxon>
        <taxon>Fungi</taxon>
        <taxon>Dikarya</taxon>
        <taxon>Ascomycota</taxon>
        <taxon>Pezizomycotina</taxon>
        <taxon>Leotiomycetes</taxon>
        <taxon>Helotiales</taxon>
        <taxon>Helotiaceae</taxon>
        <taxon>Hymenoscyphus</taxon>
    </lineage>
</organism>
<dbReference type="OrthoDB" id="539213at2759"/>
<proteinExistence type="predicted"/>
<protein>
    <recommendedName>
        <fullName evidence="1">Clr5 domain-containing protein</fullName>
    </recommendedName>
</protein>
<evidence type="ECO:0000259" key="1">
    <source>
        <dbReference type="Pfam" id="PF14420"/>
    </source>
</evidence>
<comment type="caution">
    <text evidence="2">The sequence shown here is derived from an EMBL/GenBank/DDBJ whole genome shotgun (WGS) entry which is preliminary data.</text>
</comment>
<dbReference type="Pfam" id="PF14420">
    <property type="entry name" value="Clr5"/>
    <property type="match status" value="1"/>
</dbReference>
<dbReference type="InterPro" id="IPR025676">
    <property type="entry name" value="Clr5_dom"/>
</dbReference>
<keyword evidence="3" id="KW-1185">Reference proteome</keyword>
<feature type="domain" description="Clr5" evidence="1">
    <location>
        <begin position="1"/>
        <end position="25"/>
    </location>
</feature>
<sequence>MKDDFRFDALEHQYKYQLKKWGMTKNMPSKKKESAILAIRKRTKDPNSSMSIKYNGETIDKRKIRRHISDVEKGKKEQEDTLQLNINAFIQWNLPYRAFRYSSVTANSPFSPFGSTPSDISIGSPFGTNPVNAPSPTMLAIRVKTLNERARLFITGAHDDLMKNMDRREKKILTTWLYQFWLFSFETAKHWGHGPQEWTAELLDFERYKDTHISSTTDTPMPDIGTPYPATPGALLSSDHHESLPSKLCKWTIHAFISFRYRRECVAWSEAEEIISIGGENWPRWTESSLSQNLDEKLQQALETNSFSNIRVQELPLAITQIARITKRSKIQIVLEAFSFSIIARNEEVFWKLLDRVTSVDFAVLGLYPHHLATTYLDGSNTCCNLLDATVNNIRFSAQLYINDYGHTVLDNLFITILKGHTCCPPVTVDDTFRKLRRFLGKEVDIYRR</sequence>
<gene>
    <name evidence="2" type="ORF">HYFRA_00010400</name>
</gene>
<dbReference type="EMBL" id="CAJVRL010000080">
    <property type="protein sequence ID" value="CAG8957534.1"/>
    <property type="molecule type" value="Genomic_DNA"/>
</dbReference>
<name>A0A9N9L1T2_9HELO</name>
<reference evidence="2" key="1">
    <citation type="submission" date="2021-07" db="EMBL/GenBank/DDBJ databases">
        <authorList>
            <person name="Durling M."/>
        </authorList>
    </citation>
    <scope>NUCLEOTIDE SEQUENCE</scope>
</reference>
<accession>A0A9N9L1T2</accession>
<dbReference type="AlphaFoldDB" id="A0A9N9L1T2"/>
<evidence type="ECO:0000313" key="2">
    <source>
        <dbReference type="EMBL" id="CAG8957534.1"/>
    </source>
</evidence>
<dbReference type="PANTHER" id="PTHR38788:SF3">
    <property type="entry name" value="CLR5 DOMAIN-CONTAINING PROTEIN"/>
    <property type="match status" value="1"/>
</dbReference>
<evidence type="ECO:0000313" key="3">
    <source>
        <dbReference type="Proteomes" id="UP000696280"/>
    </source>
</evidence>
<dbReference type="PANTHER" id="PTHR38788">
    <property type="entry name" value="CLR5 DOMAIN-CONTAINING PROTEIN"/>
    <property type="match status" value="1"/>
</dbReference>
<dbReference type="Proteomes" id="UP000696280">
    <property type="component" value="Unassembled WGS sequence"/>
</dbReference>